<protein>
    <recommendedName>
        <fullName evidence="2">DUF6697 domain-containing protein</fullName>
    </recommendedName>
</protein>
<name>A0AAD7K1J3_9AGAR</name>
<feature type="compositionally biased region" description="Basic and acidic residues" evidence="1">
    <location>
        <begin position="561"/>
        <end position="574"/>
    </location>
</feature>
<dbReference type="InterPro" id="IPR046520">
    <property type="entry name" value="DUF6697"/>
</dbReference>
<dbReference type="AlphaFoldDB" id="A0AAD7K1J3"/>
<dbReference type="Proteomes" id="UP001215598">
    <property type="component" value="Unassembled WGS sequence"/>
</dbReference>
<accession>A0AAD7K1J3</accession>
<feature type="region of interest" description="Disordered" evidence="1">
    <location>
        <begin position="561"/>
        <end position="584"/>
    </location>
</feature>
<sequence>MDIKLIPEDSKPKLQAVRPKLEDESSTASHDAELQRLKDELRLARAEIRRLKEELQNAVTHSISSIESADGNDEAEAMVVKEEILCDEDVDLPLHSAERKLPSSSKLCGWPTSSGNSRGPELCAPKVLKRGRSVSAEIPTEISEDTTILTSGSAATSGSLAILKPMKRRRFEGEEEEEKKLEIKREDPEYSMAKWTEWHHKVAEEEEEKVNSRCLPFHSLNSRSWKFKVKTEGCSTARPAKRRKFQAEEEEKDEIKVEDSALYRSDRAAVVVPSNDKNVETFSPGLFSRFGFKKEPVENLIPEAKVSTVGTGARNERLGIETEDGEMLEGEVVLPSGAGVTLPNASPAAPAVPWFPSRRFFNWRYLPRTKEFSTISRFKVTGRPAIFADPSAHPFMPTKPQAPGALLTLGLEIPEGPITLFSLRERDKGGGYEYLGEYTHDTESVRKLTPEEYTAQGRHFYKKWADDIEHVKAPLELRRTRARIALRKAGASTTATAVDAEVEKVGNERLPTSRSDVIDAFKHGQEQHDVVRFHCVSYDHGFVQQLAADYPAWKQHIMRKKGNEGKQTRDEGNGRWRILPGSGR</sequence>
<feature type="compositionally biased region" description="Basic and acidic residues" evidence="1">
    <location>
        <begin position="1"/>
        <end position="12"/>
    </location>
</feature>
<comment type="caution">
    <text evidence="3">The sequence shown here is derived from an EMBL/GenBank/DDBJ whole genome shotgun (WGS) entry which is preliminary data.</text>
</comment>
<evidence type="ECO:0000313" key="4">
    <source>
        <dbReference type="Proteomes" id="UP001215598"/>
    </source>
</evidence>
<feature type="region of interest" description="Disordered" evidence="1">
    <location>
        <begin position="1"/>
        <end position="33"/>
    </location>
</feature>
<reference evidence="3" key="1">
    <citation type="submission" date="2023-03" db="EMBL/GenBank/DDBJ databases">
        <title>Massive genome expansion in bonnet fungi (Mycena s.s.) driven by repeated elements and novel gene families across ecological guilds.</title>
        <authorList>
            <consortium name="Lawrence Berkeley National Laboratory"/>
            <person name="Harder C.B."/>
            <person name="Miyauchi S."/>
            <person name="Viragh M."/>
            <person name="Kuo A."/>
            <person name="Thoen E."/>
            <person name="Andreopoulos B."/>
            <person name="Lu D."/>
            <person name="Skrede I."/>
            <person name="Drula E."/>
            <person name="Henrissat B."/>
            <person name="Morin E."/>
            <person name="Kohler A."/>
            <person name="Barry K."/>
            <person name="LaButti K."/>
            <person name="Morin E."/>
            <person name="Salamov A."/>
            <person name="Lipzen A."/>
            <person name="Mereny Z."/>
            <person name="Hegedus B."/>
            <person name="Baldrian P."/>
            <person name="Stursova M."/>
            <person name="Weitz H."/>
            <person name="Taylor A."/>
            <person name="Grigoriev I.V."/>
            <person name="Nagy L.G."/>
            <person name="Martin F."/>
            <person name="Kauserud H."/>
        </authorList>
    </citation>
    <scope>NUCLEOTIDE SEQUENCE</scope>
    <source>
        <strain evidence="3">CBHHK182m</strain>
    </source>
</reference>
<feature type="domain" description="DUF6697" evidence="2">
    <location>
        <begin position="375"/>
        <end position="548"/>
    </location>
</feature>
<dbReference type="Pfam" id="PF20411">
    <property type="entry name" value="DUF6697"/>
    <property type="match status" value="1"/>
</dbReference>
<evidence type="ECO:0000256" key="1">
    <source>
        <dbReference type="SAM" id="MobiDB-lite"/>
    </source>
</evidence>
<keyword evidence="4" id="KW-1185">Reference proteome</keyword>
<dbReference type="EMBL" id="JARKIB010000012">
    <property type="protein sequence ID" value="KAJ7773820.1"/>
    <property type="molecule type" value="Genomic_DNA"/>
</dbReference>
<gene>
    <name evidence="3" type="ORF">B0H16DRAFT_1684808</name>
</gene>
<evidence type="ECO:0000259" key="2">
    <source>
        <dbReference type="Pfam" id="PF20411"/>
    </source>
</evidence>
<evidence type="ECO:0000313" key="3">
    <source>
        <dbReference type="EMBL" id="KAJ7773820.1"/>
    </source>
</evidence>
<proteinExistence type="predicted"/>
<organism evidence="3 4">
    <name type="scientific">Mycena metata</name>
    <dbReference type="NCBI Taxonomy" id="1033252"/>
    <lineage>
        <taxon>Eukaryota</taxon>
        <taxon>Fungi</taxon>
        <taxon>Dikarya</taxon>
        <taxon>Basidiomycota</taxon>
        <taxon>Agaricomycotina</taxon>
        <taxon>Agaricomycetes</taxon>
        <taxon>Agaricomycetidae</taxon>
        <taxon>Agaricales</taxon>
        <taxon>Marasmiineae</taxon>
        <taxon>Mycenaceae</taxon>
        <taxon>Mycena</taxon>
    </lineage>
</organism>